<dbReference type="HAMAP" id="MF_00536">
    <property type="entry name" value="PdxA"/>
    <property type="match status" value="1"/>
</dbReference>
<feature type="binding site" evidence="10">
    <location>
        <position position="264"/>
    </location>
    <ligand>
        <name>a divalent metal cation</name>
        <dbReference type="ChEBI" id="CHEBI:60240"/>
        <note>ligand shared between dimeric partners</note>
    </ligand>
</feature>
<dbReference type="PANTHER" id="PTHR30004">
    <property type="entry name" value="4-HYDROXYTHREONINE-4-PHOSPHATE DEHYDROGENASE"/>
    <property type="match status" value="1"/>
</dbReference>
<dbReference type="GO" id="GO:0051287">
    <property type="term" value="F:NAD binding"/>
    <property type="evidence" value="ECO:0007669"/>
    <property type="project" value="InterPro"/>
</dbReference>
<comment type="subunit">
    <text evidence="10">Homodimer.</text>
</comment>
<comment type="miscellaneous">
    <text evidence="10">The active site is located at the dimer interface.</text>
</comment>
<keyword evidence="8 10" id="KW-0664">Pyridoxine biosynthesis</keyword>
<dbReference type="GO" id="GO:0050570">
    <property type="term" value="F:4-hydroxythreonine-4-phosphate dehydrogenase activity"/>
    <property type="evidence" value="ECO:0007669"/>
    <property type="project" value="UniProtKB-UniRule"/>
</dbReference>
<feature type="binding site" evidence="10">
    <location>
        <position position="209"/>
    </location>
    <ligand>
        <name>a divalent metal cation</name>
        <dbReference type="ChEBI" id="CHEBI:60240"/>
        <note>ligand shared between dimeric partners</note>
    </ligand>
</feature>
<evidence type="ECO:0000256" key="5">
    <source>
        <dbReference type="ARBA" id="ARBA00022857"/>
    </source>
</evidence>
<keyword evidence="2 10" id="KW-0479">Metal-binding</keyword>
<feature type="binding site" evidence="10">
    <location>
        <position position="132"/>
    </location>
    <ligand>
        <name>substrate</name>
    </ligand>
</feature>
<comment type="function">
    <text evidence="10">Catalyzes the NAD(P)-dependent oxidation of 4-(phosphooxy)-L-threonine (HTP) into 2-amino-3-oxo-4-(phosphooxy)butyric acid which spontaneously decarboxylates to form 3-amino-2-oxopropyl phosphate (AHAP).</text>
</comment>
<proteinExistence type="inferred from homology"/>
<dbReference type="Gene3D" id="3.40.718.10">
    <property type="entry name" value="Isopropylmalate Dehydrogenase"/>
    <property type="match status" value="1"/>
</dbReference>
<dbReference type="SUPFAM" id="SSF53659">
    <property type="entry name" value="Isocitrate/Isopropylmalate dehydrogenase-like"/>
    <property type="match status" value="1"/>
</dbReference>
<dbReference type="GO" id="GO:0042823">
    <property type="term" value="P:pyridoxal phosphate biosynthetic process"/>
    <property type="evidence" value="ECO:0007669"/>
    <property type="project" value="UniProtKB-UniRule"/>
</dbReference>
<feature type="binding site" evidence="10">
    <location>
        <position position="164"/>
    </location>
    <ligand>
        <name>a divalent metal cation</name>
        <dbReference type="ChEBI" id="CHEBI:60240"/>
        <note>ligand shared between dimeric partners</note>
    </ligand>
</feature>
<keyword evidence="7 10" id="KW-0520">NAD</keyword>
<dbReference type="EMBL" id="MTHB01000165">
    <property type="protein sequence ID" value="OXC75734.1"/>
    <property type="molecule type" value="Genomic_DNA"/>
</dbReference>
<accession>A0A226WX31</accession>
<evidence type="ECO:0000313" key="12">
    <source>
        <dbReference type="Proteomes" id="UP000214720"/>
    </source>
</evidence>
<feature type="binding site" evidence="10">
    <location>
        <position position="281"/>
    </location>
    <ligand>
        <name>substrate</name>
    </ligand>
</feature>
<dbReference type="EC" id="1.1.1.262" evidence="10"/>
<keyword evidence="3 10" id="KW-0862">Zinc</keyword>
<dbReference type="GO" id="GO:0005737">
    <property type="term" value="C:cytoplasm"/>
    <property type="evidence" value="ECO:0007669"/>
    <property type="project" value="UniProtKB-SubCell"/>
</dbReference>
<evidence type="ECO:0000256" key="10">
    <source>
        <dbReference type="HAMAP-Rule" id="MF_00536"/>
    </source>
</evidence>
<evidence type="ECO:0000313" key="11">
    <source>
        <dbReference type="EMBL" id="OXC75734.1"/>
    </source>
</evidence>
<dbReference type="GO" id="GO:0000287">
    <property type="term" value="F:magnesium ion binding"/>
    <property type="evidence" value="ECO:0007669"/>
    <property type="project" value="UniProtKB-UniRule"/>
</dbReference>
<evidence type="ECO:0000256" key="6">
    <source>
        <dbReference type="ARBA" id="ARBA00023002"/>
    </source>
</evidence>
<feature type="binding site" evidence="10">
    <location>
        <position position="290"/>
    </location>
    <ligand>
        <name>substrate</name>
    </ligand>
</feature>
<comment type="caution">
    <text evidence="11">The sequence shown here is derived from an EMBL/GenBank/DDBJ whole genome shotgun (WGS) entry which is preliminary data.</text>
</comment>
<comment type="subcellular location">
    <subcellularLocation>
        <location evidence="10">Cytoplasm</location>
    </subcellularLocation>
</comment>
<gene>
    <name evidence="10" type="primary">pdxA</name>
    <name evidence="11" type="ORF">BSU04_26235</name>
</gene>
<evidence type="ECO:0000256" key="1">
    <source>
        <dbReference type="ARBA" id="ARBA00022490"/>
    </source>
</evidence>
<keyword evidence="9 10" id="KW-0170">Cobalt</keyword>
<dbReference type="InterPro" id="IPR005255">
    <property type="entry name" value="PdxA_fam"/>
</dbReference>
<dbReference type="NCBIfam" id="NF002520">
    <property type="entry name" value="PRK01909.1"/>
    <property type="match status" value="1"/>
</dbReference>
<dbReference type="GO" id="GO:0050897">
    <property type="term" value="F:cobalt ion binding"/>
    <property type="evidence" value="ECO:0007669"/>
    <property type="project" value="UniProtKB-UniRule"/>
</dbReference>
<reference evidence="12" key="1">
    <citation type="submission" date="2017-01" db="EMBL/GenBank/DDBJ databases">
        <title>Genome Analysis of Deinococcus marmoris KOPRI26562.</title>
        <authorList>
            <person name="Kim J.H."/>
            <person name="Oh H.-M."/>
        </authorList>
    </citation>
    <scope>NUCLEOTIDE SEQUENCE [LARGE SCALE GENOMIC DNA]</scope>
    <source>
        <strain evidence="12">PAMC 26633</strain>
    </source>
</reference>
<comment type="cofactor">
    <cofactor evidence="10">
        <name>Zn(2+)</name>
        <dbReference type="ChEBI" id="CHEBI:29105"/>
    </cofactor>
    <cofactor evidence="10">
        <name>Mg(2+)</name>
        <dbReference type="ChEBI" id="CHEBI:18420"/>
    </cofactor>
    <cofactor evidence="10">
        <name>Co(2+)</name>
        <dbReference type="ChEBI" id="CHEBI:48828"/>
    </cofactor>
    <text evidence="10">Binds 1 divalent metal cation per subunit. Can use ions such as Zn(2+), Mg(2+) or Co(2+).</text>
</comment>
<comment type="similarity">
    <text evidence="10">Belongs to the PdxA family.</text>
</comment>
<protein>
    <recommendedName>
        <fullName evidence="10">4-hydroxythreonine-4-phosphate dehydrogenase</fullName>
        <ecNumber evidence="10">1.1.1.262</ecNumber>
    </recommendedName>
    <alternativeName>
        <fullName evidence="10">4-(phosphohydroxy)-L-threonine dehydrogenase</fullName>
    </alternativeName>
</protein>
<dbReference type="RefSeq" id="WP_089163066.1">
    <property type="nucleotide sequence ID" value="NZ_MTHB01000165.1"/>
</dbReference>
<evidence type="ECO:0000256" key="3">
    <source>
        <dbReference type="ARBA" id="ARBA00022833"/>
    </source>
</evidence>
<dbReference type="OrthoDB" id="9801783at2"/>
<keyword evidence="1 10" id="KW-0963">Cytoplasm</keyword>
<comment type="catalytic activity">
    <reaction evidence="10">
        <text>4-(phosphooxy)-L-threonine + NAD(+) = 3-amino-2-oxopropyl phosphate + CO2 + NADH</text>
        <dbReference type="Rhea" id="RHEA:32275"/>
        <dbReference type="ChEBI" id="CHEBI:16526"/>
        <dbReference type="ChEBI" id="CHEBI:57279"/>
        <dbReference type="ChEBI" id="CHEBI:57540"/>
        <dbReference type="ChEBI" id="CHEBI:57945"/>
        <dbReference type="ChEBI" id="CHEBI:58452"/>
        <dbReference type="EC" id="1.1.1.262"/>
    </reaction>
</comment>
<feature type="binding site" evidence="10">
    <location>
        <position position="272"/>
    </location>
    <ligand>
        <name>substrate</name>
    </ligand>
</feature>
<dbReference type="eggNOG" id="COG1995">
    <property type="taxonomic scope" value="Bacteria"/>
</dbReference>
<evidence type="ECO:0000256" key="8">
    <source>
        <dbReference type="ARBA" id="ARBA00023096"/>
    </source>
</evidence>
<name>A0A226WX31_CABSO</name>
<keyword evidence="6 10" id="KW-0560">Oxidoreductase</keyword>
<feature type="binding site" evidence="10">
    <location>
        <position position="131"/>
    </location>
    <ligand>
        <name>substrate</name>
    </ligand>
</feature>
<evidence type="ECO:0000256" key="2">
    <source>
        <dbReference type="ARBA" id="ARBA00022723"/>
    </source>
</evidence>
<dbReference type="UniPathway" id="UPA00244">
    <property type="reaction ID" value="UER00312"/>
</dbReference>
<dbReference type="Pfam" id="PF04166">
    <property type="entry name" value="PdxA"/>
    <property type="match status" value="1"/>
</dbReference>
<dbReference type="PANTHER" id="PTHR30004:SF5">
    <property type="entry name" value="4-HYDROXYTHREONINE-4-PHOSPHATE DEHYDROGENASE"/>
    <property type="match status" value="1"/>
</dbReference>
<keyword evidence="4 10" id="KW-0460">Magnesium</keyword>
<dbReference type="NCBIfam" id="TIGR00557">
    <property type="entry name" value="pdxA"/>
    <property type="match status" value="1"/>
</dbReference>
<sequence length="329" mass="34456">MSSAGRTSPLSIAITTGEPAGVGPELTVAALAEAAERWPSVRFTVLGDRELMAERAGSSAWLSMGAAIDIEHHALSVPVTAGTLNAANGRYVLGLLDTAIDGAVSGRFDAIVTAPLQKSTINDAGVPFTGHTEYLAERTHTPRVVMMLAGMGDRPLRVALATTHLPLKDVSAALTVDGIVDTLSIINRDLKALFGLQKPRILVTGLNPHAGENGYLGREEIDVITPALLQARALGIDAPGPYPADTLFQPRYLKDADCVLAMFHDQGLPVLKFATFGEGINITLGLPIIRTSVDHGTALDLAGTGRADPGSLIVAIDTAVAMARHRRAA</sequence>
<dbReference type="AlphaFoldDB" id="A0A226WX31"/>
<dbReference type="InterPro" id="IPR037510">
    <property type="entry name" value="PdxA"/>
</dbReference>
<organism evidence="11 12">
    <name type="scientific">Caballeronia sordidicola</name>
    <name type="common">Burkholderia sordidicola</name>
    <dbReference type="NCBI Taxonomy" id="196367"/>
    <lineage>
        <taxon>Bacteria</taxon>
        <taxon>Pseudomonadati</taxon>
        <taxon>Pseudomonadota</taxon>
        <taxon>Betaproteobacteria</taxon>
        <taxon>Burkholderiales</taxon>
        <taxon>Burkholderiaceae</taxon>
        <taxon>Caballeronia</taxon>
    </lineage>
</organism>
<dbReference type="GO" id="GO:0008270">
    <property type="term" value="F:zinc ion binding"/>
    <property type="evidence" value="ECO:0007669"/>
    <property type="project" value="UniProtKB-UniRule"/>
</dbReference>
<evidence type="ECO:0000256" key="4">
    <source>
        <dbReference type="ARBA" id="ARBA00022842"/>
    </source>
</evidence>
<dbReference type="Proteomes" id="UP000214720">
    <property type="component" value="Unassembled WGS sequence"/>
</dbReference>
<dbReference type="GO" id="GO:0008615">
    <property type="term" value="P:pyridoxine biosynthetic process"/>
    <property type="evidence" value="ECO:0007669"/>
    <property type="project" value="UniProtKB-UniRule"/>
</dbReference>
<evidence type="ECO:0000256" key="7">
    <source>
        <dbReference type="ARBA" id="ARBA00023027"/>
    </source>
</evidence>
<evidence type="ECO:0000256" key="9">
    <source>
        <dbReference type="ARBA" id="ARBA00023285"/>
    </source>
</evidence>
<keyword evidence="5 10" id="KW-0521">NADP</keyword>
<comment type="pathway">
    <text evidence="10">Cofactor biosynthesis; pyridoxine 5'-phosphate biosynthesis; pyridoxine 5'-phosphate from D-erythrose 4-phosphate: step 4/5.</text>
</comment>